<evidence type="ECO:0000313" key="1">
    <source>
        <dbReference type="EMBL" id="PIM95020.1"/>
    </source>
</evidence>
<evidence type="ECO:0000313" key="2">
    <source>
        <dbReference type="Proteomes" id="UP000229707"/>
    </source>
</evidence>
<organism evidence="1 2">
    <name type="scientific">Candidatus Hodgkinia cicadicola</name>
    <dbReference type="NCBI Taxonomy" id="573658"/>
    <lineage>
        <taxon>Bacteria</taxon>
        <taxon>Pseudomonadati</taxon>
        <taxon>Pseudomonadota</taxon>
        <taxon>Alphaproteobacteria</taxon>
        <taxon>Hyphomicrobiales</taxon>
        <taxon>Candidatus Hodgkinia</taxon>
    </lineage>
</organism>
<keyword evidence="2" id="KW-1185">Reference proteome</keyword>
<evidence type="ECO:0008006" key="3">
    <source>
        <dbReference type="Google" id="ProtNLM"/>
    </source>
</evidence>
<gene>
    <name evidence="1" type="ORF">MAGCAS_133</name>
</gene>
<dbReference type="Proteomes" id="UP000229707">
    <property type="component" value="Unassembled WGS sequence"/>
</dbReference>
<dbReference type="EMBL" id="NXGL01000019">
    <property type="protein sequence ID" value="PIM95020.1"/>
    <property type="molecule type" value="Genomic_DNA"/>
</dbReference>
<reference evidence="1" key="1">
    <citation type="submission" date="2017-09" db="EMBL/GenBank/DDBJ databases">
        <authorList>
            <person name="Campbell M.A."/>
            <person name="Lukasik P."/>
            <person name="Simon C."/>
            <person name="McCutcheon J.P."/>
        </authorList>
    </citation>
    <scope>NUCLEOTIDE SEQUENCE [LARGE SCALE GENOMIC DNA]</scope>
    <source>
        <strain evidence="1">MAGCAS</strain>
    </source>
</reference>
<sequence>MVFFDEFTIKVLETMNKLNKNTTLLSLPEIAPNHWFNGVSSKLSGIPFDKTHRTWFSFQPIVWQFQHLLPNINPTICIGKTKLSNTLTPYIGISNAASTLWGSFIPNLITAIETCRSISPNNENFTLNVSCRDVYDSIVDMCAFNPPIPNLLKSCFGNHVALKTLLSTLDICSVPPGTKRLRVLRNETYTRLLDLYTTVNKILSPFGRSINAHLLAQTVAIRSCYVNSEKLNKFRRLLSTNIEINQTIRLLWGLPRSLGATLALKRLRDNLNSIPNLTIYHRCFSNKQVSPNTLAFSQLTKSSSTCCLNEARTISNRVISTGLITYHIKHPSPQINPI</sequence>
<accession>A0ABX4MF56</accession>
<protein>
    <recommendedName>
        <fullName evidence="3">Reverse transcriptase domain-containing protein</fullName>
    </recommendedName>
</protein>
<proteinExistence type="predicted"/>
<name>A0ABX4MF56_9HYPH</name>
<comment type="caution">
    <text evidence="1">The sequence shown here is derived from an EMBL/GenBank/DDBJ whole genome shotgun (WGS) entry which is preliminary data.</text>
</comment>